<dbReference type="GO" id="GO:0009432">
    <property type="term" value="P:SOS response"/>
    <property type="evidence" value="ECO:0007669"/>
    <property type="project" value="TreeGrafter"/>
</dbReference>
<dbReference type="Gene3D" id="3.30.1490.20">
    <property type="entry name" value="ATP-grasp fold, A domain"/>
    <property type="match status" value="1"/>
</dbReference>
<dbReference type="Pfam" id="PF08443">
    <property type="entry name" value="RimK"/>
    <property type="match status" value="1"/>
</dbReference>
<dbReference type="Pfam" id="PF14401">
    <property type="entry name" value="RLAN"/>
    <property type="match status" value="1"/>
</dbReference>
<evidence type="ECO:0000313" key="3">
    <source>
        <dbReference type="EMBL" id="KOF04638.1"/>
    </source>
</evidence>
<accession>A0A0L8AQB9</accession>
<dbReference type="GO" id="GO:0005737">
    <property type="term" value="C:cytoplasm"/>
    <property type="evidence" value="ECO:0007669"/>
    <property type="project" value="TreeGrafter"/>
</dbReference>
<dbReference type="InterPro" id="IPR013815">
    <property type="entry name" value="ATP_grasp_subdomain_1"/>
</dbReference>
<keyword evidence="1" id="KW-0067">ATP-binding</keyword>
<dbReference type="AlphaFoldDB" id="A0A0L8AQB9"/>
<dbReference type="Gene3D" id="3.30.470.20">
    <property type="entry name" value="ATP-grasp fold, B domain"/>
    <property type="match status" value="1"/>
</dbReference>
<reference evidence="4" key="1">
    <citation type="submission" date="2014-11" db="EMBL/GenBank/DDBJ databases">
        <title>Genome sequencing of Roseivirga sp. D-25.</title>
        <authorList>
            <person name="Selvaratnam C."/>
            <person name="Thevarajoo S."/>
            <person name="Goh K.M."/>
            <person name="Eee R."/>
            <person name="Chan K.-G."/>
            <person name="Chong C.S."/>
        </authorList>
    </citation>
    <scope>NUCLEOTIDE SEQUENCE [LARGE SCALE GENOMIC DNA]</scope>
    <source>
        <strain evidence="4">D-25</strain>
    </source>
</reference>
<dbReference type="RefSeq" id="WP_053221795.1">
    <property type="nucleotide sequence ID" value="NZ_JSVA01000001.1"/>
</dbReference>
<comment type="caution">
    <text evidence="3">The sequence shown here is derived from an EMBL/GenBank/DDBJ whole genome shotgun (WGS) entry which is preliminary data.</text>
</comment>
<evidence type="ECO:0000259" key="2">
    <source>
        <dbReference type="PROSITE" id="PS50975"/>
    </source>
</evidence>
<dbReference type="Proteomes" id="UP000036908">
    <property type="component" value="Unassembled WGS sequence"/>
</dbReference>
<dbReference type="EMBL" id="JSVA01000001">
    <property type="protein sequence ID" value="KOF04638.1"/>
    <property type="molecule type" value="Genomic_DNA"/>
</dbReference>
<sequence length="482" mass="55222">MSKLIVTENPKKWNFNIPGVEVISAREYFANEGLRHLNKVKVINLCKSYQYQSTGYYVSLLAEARGHKVLPEASTIQDFRYPAMIKDDAQDFDEVIQKTFKGNKETKVELRIYFGFTGSAHTTKLGLLLFNLFQTPILKVVFVKKEKWALEQLKPLNIHDLSEEERTTLSNQLGLFLTKKMVVRTSNPRRKFDLAILVNPEDDNPPSDAKALQKFVKAAEKTGFNTEIITKNDYARLTQFDALFIRETTNVNNHTFRFAKKAEAEGLVVFDDPMSILRCTNKVYLNELMTSNKIPVPKSTIISKDKATPDTEKLEFPFILKEPDGAFSRGVKKVKNEEELKALLKGFFKGSELLIAQEFMPTPFDWRVGIINNEPLYVCRYYMARDHWQIVNWKEGDKHVEGNADTLAVEQAPVGLLQTALKATKLIGNGLYGVDIKEVNGKFYVIEVNDNPNIDSGVEDKIIKNKLYERIMEIMLERIKMK</sequence>
<dbReference type="PROSITE" id="PS50975">
    <property type="entry name" value="ATP_GRASP"/>
    <property type="match status" value="1"/>
</dbReference>
<dbReference type="PANTHER" id="PTHR21621">
    <property type="entry name" value="RIBOSOMAL PROTEIN S6 MODIFICATION PROTEIN"/>
    <property type="match status" value="1"/>
</dbReference>
<dbReference type="GO" id="GO:0005524">
    <property type="term" value="F:ATP binding"/>
    <property type="evidence" value="ECO:0007669"/>
    <property type="project" value="UniProtKB-UniRule"/>
</dbReference>
<feature type="domain" description="ATP-grasp" evidence="2">
    <location>
        <begin position="286"/>
        <end position="476"/>
    </location>
</feature>
<proteinExistence type="predicted"/>
<dbReference type="SUPFAM" id="SSF56059">
    <property type="entry name" value="Glutathione synthetase ATP-binding domain-like"/>
    <property type="match status" value="1"/>
</dbReference>
<dbReference type="OrthoDB" id="9800957at2"/>
<gene>
    <name evidence="3" type="ORF">OB69_00860</name>
</gene>
<dbReference type="PATRIC" id="fig|1566026.4.peg.183"/>
<keyword evidence="4" id="KW-1185">Reference proteome</keyword>
<name>A0A0L8AQB9_9BACT</name>
<protein>
    <submittedName>
        <fullName evidence="3">Glutathione synthase</fullName>
    </submittedName>
</protein>
<evidence type="ECO:0000313" key="4">
    <source>
        <dbReference type="Proteomes" id="UP000036908"/>
    </source>
</evidence>
<dbReference type="GO" id="GO:0046872">
    <property type="term" value="F:metal ion binding"/>
    <property type="evidence" value="ECO:0007669"/>
    <property type="project" value="InterPro"/>
</dbReference>
<organism evidence="3 4">
    <name type="scientific">Roseivirga seohaensis subsp. aquiponti</name>
    <dbReference type="NCBI Taxonomy" id="1566026"/>
    <lineage>
        <taxon>Bacteria</taxon>
        <taxon>Pseudomonadati</taxon>
        <taxon>Bacteroidota</taxon>
        <taxon>Cytophagia</taxon>
        <taxon>Cytophagales</taxon>
        <taxon>Roseivirgaceae</taxon>
        <taxon>Roseivirga</taxon>
    </lineage>
</organism>
<evidence type="ECO:0000256" key="1">
    <source>
        <dbReference type="PROSITE-ProRule" id="PRU00409"/>
    </source>
</evidence>
<keyword evidence="1" id="KW-0547">Nucleotide-binding</keyword>
<dbReference type="InterPro" id="IPR013651">
    <property type="entry name" value="ATP-grasp_RimK-type"/>
</dbReference>
<dbReference type="InterPro" id="IPR025839">
    <property type="entry name" value="RLAN_dom"/>
</dbReference>
<dbReference type="InterPro" id="IPR011761">
    <property type="entry name" value="ATP-grasp"/>
</dbReference>
<dbReference type="PANTHER" id="PTHR21621:SF0">
    <property type="entry name" value="BETA-CITRYLGLUTAMATE SYNTHASE B-RELATED"/>
    <property type="match status" value="1"/>
</dbReference>
<dbReference type="GO" id="GO:0018169">
    <property type="term" value="F:ribosomal S6-glutamic acid ligase activity"/>
    <property type="evidence" value="ECO:0007669"/>
    <property type="project" value="TreeGrafter"/>
</dbReference>